<keyword evidence="13" id="KW-1185">Reference proteome</keyword>
<dbReference type="RefSeq" id="WP_239124534.1">
    <property type="nucleotide sequence ID" value="NZ_BONY01000133.1"/>
</dbReference>
<comment type="catalytic activity">
    <reaction evidence="1">
        <text>Hydrolysis of (1-&gt;3)-beta-D-glucosidic linkages in (1-&gt;3)-beta-D-glucans.</text>
        <dbReference type="EC" id="3.2.1.39"/>
    </reaction>
</comment>
<evidence type="ECO:0000313" key="13">
    <source>
        <dbReference type="Proteomes" id="UP000612899"/>
    </source>
</evidence>
<evidence type="ECO:0000256" key="3">
    <source>
        <dbReference type="ARBA" id="ARBA00012780"/>
    </source>
</evidence>
<name>A0A8J3QIE9_9ACTN</name>
<evidence type="ECO:0000256" key="8">
    <source>
        <dbReference type="ARBA" id="ARBA00023326"/>
    </source>
</evidence>
<dbReference type="InterPro" id="IPR005200">
    <property type="entry name" value="Endo-beta-glucanase"/>
</dbReference>
<dbReference type="AlphaFoldDB" id="A0A8J3QIE9"/>
<evidence type="ECO:0000256" key="4">
    <source>
        <dbReference type="ARBA" id="ARBA00022801"/>
    </source>
</evidence>
<dbReference type="GO" id="GO:0042973">
    <property type="term" value="F:glucan endo-1,3-beta-D-glucosidase activity"/>
    <property type="evidence" value="ECO:0007669"/>
    <property type="project" value="UniProtKB-EC"/>
</dbReference>
<evidence type="ECO:0000256" key="2">
    <source>
        <dbReference type="ARBA" id="ARBA00010730"/>
    </source>
</evidence>
<feature type="compositionally biased region" description="Gly residues" evidence="9">
    <location>
        <begin position="740"/>
        <end position="752"/>
    </location>
</feature>
<dbReference type="GO" id="GO:0052861">
    <property type="term" value="F:endo-1,3(4)-beta-glucanase activity"/>
    <property type="evidence" value="ECO:0007669"/>
    <property type="project" value="InterPro"/>
</dbReference>
<reference evidence="12" key="1">
    <citation type="submission" date="2021-01" db="EMBL/GenBank/DDBJ databases">
        <title>Whole genome shotgun sequence of Rhizocola hellebori NBRC 109834.</title>
        <authorList>
            <person name="Komaki H."/>
            <person name="Tamura T."/>
        </authorList>
    </citation>
    <scope>NUCLEOTIDE SEQUENCE</scope>
    <source>
        <strain evidence="12">NBRC 109834</strain>
    </source>
</reference>
<dbReference type="GO" id="GO:0071555">
    <property type="term" value="P:cell wall organization"/>
    <property type="evidence" value="ECO:0007669"/>
    <property type="project" value="UniProtKB-KW"/>
</dbReference>
<accession>A0A8J3QIE9</accession>
<evidence type="ECO:0000256" key="1">
    <source>
        <dbReference type="ARBA" id="ARBA00000382"/>
    </source>
</evidence>
<feature type="signal peptide" evidence="10">
    <location>
        <begin position="1"/>
        <end position="30"/>
    </location>
</feature>
<comment type="similarity">
    <text evidence="2">Belongs to the glycosyl hydrolase 81 family.</text>
</comment>
<dbReference type="EMBL" id="BONY01000133">
    <property type="protein sequence ID" value="GIH11430.1"/>
    <property type="molecule type" value="Genomic_DNA"/>
</dbReference>
<keyword evidence="4" id="KW-0378">Hydrolase</keyword>
<keyword evidence="10" id="KW-0732">Signal</keyword>
<dbReference type="EC" id="3.2.1.39" evidence="3"/>
<evidence type="ECO:0000256" key="6">
    <source>
        <dbReference type="ARBA" id="ARBA00023295"/>
    </source>
</evidence>
<comment type="caution">
    <text evidence="12">The sequence shown here is derived from an EMBL/GenBank/DDBJ whole genome shotgun (WGS) entry which is preliminary data.</text>
</comment>
<keyword evidence="7" id="KW-0961">Cell wall biogenesis/degradation</keyword>
<keyword evidence="5" id="KW-0119">Carbohydrate metabolism</keyword>
<dbReference type="InterPro" id="IPR040720">
    <property type="entry name" value="GH81_C"/>
</dbReference>
<organism evidence="12 13">
    <name type="scientific">Rhizocola hellebori</name>
    <dbReference type="NCBI Taxonomy" id="1392758"/>
    <lineage>
        <taxon>Bacteria</taxon>
        <taxon>Bacillati</taxon>
        <taxon>Actinomycetota</taxon>
        <taxon>Actinomycetes</taxon>
        <taxon>Micromonosporales</taxon>
        <taxon>Micromonosporaceae</taxon>
        <taxon>Rhizocola</taxon>
    </lineage>
</organism>
<feature type="compositionally biased region" description="Polar residues" evidence="9">
    <location>
        <begin position="782"/>
        <end position="793"/>
    </location>
</feature>
<feature type="compositionally biased region" description="Pro residues" evidence="9">
    <location>
        <begin position="754"/>
        <end position="776"/>
    </location>
</feature>
<keyword evidence="8" id="KW-0624">Polysaccharide degradation</keyword>
<dbReference type="PANTHER" id="PTHR31983">
    <property type="entry name" value="ENDO-1,3(4)-BETA-GLUCANASE 1"/>
    <property type="match status" value="1"/>
</dbReference>
<feature type="domain" description="Glycosyl hydrolase family 81 C-terminal" evidence="11">
    <location>
        <begin position="365"/>
        <end position="668"/>
    </location>
</feature>
<proteinExistence type="inferred from homology"/>
<keyword evidence="6" id="KW-0326">Glycosidase</keyword>
<dbReference type="GO" id="GO:0000272">
    <property type="term" value="P:polysaccharide catabolic process"/>
    <property type="evidence" value="ECO:0007669"/>
    <property type="project" value="UniProtKB-KW"/>
</dbReference>
<feature type="chain" id="PRO_5035271238" description="glucan endo-1,3-beta-D-glucosidase" evidence="10">
    <location>
        <begin position="31"/>
        <end position="924"/>
    </location>
</feature>
<feature type="region of interest" description="Disordered" evidence="9">
    <location>
        <begin position="738"/>
        <end position="793"/>
    </location>
</feature>
<evidence type="ECO:0000256" key="9">
    <source>
        <dbReference type="SAM" id="MobiDB-lite"/>
    </source>
</evidence>
<evidence type="ECO:0000259" key="11">
    <source>
        <dbReference type="Pfam" id="PF17652"/>
    </source>
</evidence>
<dbReference type="Pfam" id="PF17652">
    <property type="entry name" value="Glyco_hydro81C"/>
    <property type="match status" value="1"/>
</dbReference>
<evidence type="ECO:0000256" key="5">
    <source>
        <dbReference type="ARBA" id="ARBA00023277"/>
    </source>
</evidence>
<evidence type="ECO:0000256" key="7">
    <source>
        <dbReference type="ARBA" id="ARBA00023316"/>
    </source>
</evidence>
<gene>
    <name evidence="12" type="ORF">Rhe02_94970</name>
</gene>
<protein>
    <recommendedName>
        <fullName evidence="3">glucan endo-1,3-beta-D-glucosidase</fullName>
        <ecNumber evidence="3">3.2.1.39</ecNumber>
    </recommendedName>
</protein>
<evidence type="ECO:0000313" key="12">
    <source>
        <dbReference type="EMBL" id="GIH11430.1"/>
    </source>
</evidence>
<dbReference type="PANTHER" id="PTHR31983:SF0">
    <property type="entry name" value="GLUCAN ENDO-1,3-BETA-D-GLUCOSIDASE 2"/>
    <property type="match status" value="1"/>
</dbReference>
<sequence>MRSSFYAKLVAAVAATATVLIGIPLTNAQAAVIGVGAGSYRNDRPAGTAGPSNSDGVAVAPKVTAAVAGRAVPTNEWWSSLVWQRYAGNPYSENMYAHPLTFHAYNDGLGVGYPTTPNITPDTRTYEYVHTNDLRVGVSGLNAPRTEVDGWGDWHVSPRWTDGVRTLRTTIAHGSPYVYATVSGGTARVDFLGTATVFSNSGNVVGVTVNGRNYGLFATSAWTVSGGFATTNATSYSVAVLPGTSALSQYASFAQNVITDTRVSWSYDAGSGNVSATYNVTTTGTGVTLTALYRHQWLTTTSPLTAHTYVSPRGQMKVREGSSFTTVSRFNGVLPALPIAADADRNRIRADIDAVLAPADKFLGATDTYWTGKALWRLAALIPVANQIGYTAARDQLISLVKGRLQEWLTSGGAGQFYYDATWDTLTGYPASYGADTELNDHHFHYGYYVLAAAMVAQHDSAWAGTGQWGGMVRLLVKEAANYDRADSQFPVFRNFDPFAGHSWASGHAGFAHGNNQESSSEAMMFAHAMVLFGHAIGDTAMRNAGIYLYTTERDTVGQYWFDKDNAVFPAAYTHDTVGIVWGAGGVYGTWWTANPEEIHGINMLPITGGSLYHGNWKADITQNVNEIRANNPGQEVEWRDVIWQFLAMNDPVQAYNLWIGANPEPEWGDTRAHAYHWITALRGWGTPSSTITGNVPTSAVLGTGTYVAYNPSGSAITVTFTDGQTLAVPARAMAWRGPAGSGVEPGGGGGPVSPSPTPSASPSQSPSPSPSPPACSNPLSGNTLSLGSAGSVSISPAGGGNWDGNPHNPTVFTACGLNGSGAGSTSFDLFVDAGGSVANATQIRVSYDLTGNGSWDRVETYRYFATDPVVGWEHYTQTAGLSTATGALGAFSNGKVQVEIWSAIGNGSTTVGTANQSFVRMPY</sequence>
<dbReference type="PROSITE" id="PS52008">
    <property type="entry name" value="GH81"/>
    <property type="match status" value="1"/>
</dbReference>
<evidence type="ECO:0000256" key="10">
    <source>
        <dbReference type="SAM" id="SignalP"/>
    </source>
</evidence>
<dbReference type="Gene3D" id="2.70.98.30">
    <property type="entry name" value="Golgi alpha-mannosidase II, domain 4"/>
    <property type="match status" value="1"/>
</dbReference>
<dbReference type="Proteomes" id="UP000612899">
    <property type="component" value="Unassembled WGS sequence"/>
</dbReference>